<dbReference type="GO" id="GO:0005829">
    <property type="term" value="C:cytosol"/>
    <property type="evidence" value="ECO:0007669"/>
    <property type="project" value="TreeGrafter"/>
</dbReference>
<dbReference type="GO" id="GO:0043024">
    <property type="term" value="F:ribosomal small subunit binding"/>
    <property type="evidence" value="ECO:0007669"/>
    <property type="project" value="TreeGrafter"/>
</dbReference>
<comment type="function">
    <text evidence="2">One of several proteins that assist in the late maturation steps of the functional core of the 30S ribosomal subunit. Associates with free 30S ribosomal subunits (but not with 30S subunits that are part of 70S ribosomes or polysomes). Required for efficient processing of 16S rRNA. May interact with the 5'-terminal helix region of 16S rRNA.</text>
</comment>
<comment type="caution">
    <text evidence="3">The sequence shown here is derived from an EMBL/GenBank/DDBJ whole genome shotgun (WGS) entry which is preliminary data.</text>
</comment>
<dbReference type="SUPFAM" id="SSF89919">
    <property type="entry name" value="Ribosome-binding factor A, RbfA"/>
    <property type="match status" value="1"/>
</dbReference>
<dbReference type="PANTHER" id="PTHR33515:SF1">
    <property type="entry name" value="RIBOSOME-BINDING FACTOR A, CHLOROPLASTIC-RELATED"/>
    <property type="match status" value="1"/>
</dbReference>
<comment type="subunit">
    <text evidence="2">Monomer. Binds 30S ribosomal subunits, but not 50S ribosomal subunits or 70S ribosomes.</text>
</comment>
<comment type="subcellular location">
    <subcellularLocation>
        <location evidence="2">Cytoplasm</location>
    </subcellularLocation>
</comment>
<dbReference type="InterPro" id="IPR015946">
    <property type="entry name" value="KH_dom-like_a/b"/>
</dbReference>
<dbReference type="HAMAP" id="MF_00003">
    <property type="entry name" value="RbfA"/>
    <property type="match status" value="1"/>
</dbReference>
<dbReference type="Proteomes" id="UP000230859">
    <property type="component" value="Unassembled WGS sequence"/>
</dbReference>
<dbReference type="InterPro" id="IPR000238">
    <property type="entry name" value="RbfA"/>
</dbReference>
<dbReference type="AlphaFoldDB" id="A0A2H0LPL2"/>
<dbReference type="GO" id="GO:0030490">
    <property type="term" value="P:maturation of SSU-rRNA"/>
    <property type="evidence" value="ECO:0007669"/>
    <property type="project" value="UniProtKB-UniRule"/>
</dbReference>
<protein>
    <recommendedName>
        <fullName evidence="2">Ribosome-binding factor A</fullName>
    </recommendedName>
</protein>
<organism evidence="3 4">
    <name type="scientific">Candidatus Abzuiibacterium crystallinum</name>
    <dbReference type="NCBI Taxonomy" id="1974748"/>
    <lineage>
        <taxon>Bacteria</taxon>
        <taxon>Pseudomonadati</taxon>
        <taxon>Candidatus Omnitrophota</taxon>
        <taxon>Candidatus Abzuiibacterium</taxon>
    </lineage>
</organism>
<dbReference type="InterPro" id="IPR023799">
    <property type="entry name" value="RbfA_dom_sf"/>
</dbReference>
<name>A0A2H0LPL2_9BACT</name>
<dbReference type="InterPro" id="IPR020053">
    <property type="entry name" value="Ribosome-bd_factorA_CS"/>
</dbReference>
<dbReference type="Gene3D" id="3.30.300.20">
    <property type="match status" value="1"/>
</dbReference>
<accession>A0A2H0LPL2</accession>
<sequence>MQGKREDRISELIRLELGKVMATRLRDPRIGFVTITRVEVSPDMQHAKVFYSVMTNVKQGENTSHQVSEREQTQTALEHARGFLQREIATTVNLRYTPHLDFYYDESLNHSLEIDQILKKIHQEEKKDLSNNEPD</sequence>
<comment type="similarity">
    <text evidence="2">Belongs to the RbfA family.</text>
</comment>
<dbReference type="NCBIfam" id="TIGR00082">
    <property type="entry name" value="rbfA"/>
    <property type="match status" value="1"/>
</dbReference>
<gene>
    <name evidence="2 3" type="primary">rbfA</name>
    <name evidence="3" type="ORF">COV74_05075</name>
</gene>
<dbReference type="EMBL" id="PCVY01000045">
    <property type="protein sequence ID" value="PIQ86369.1"/>
    <property type="molecule type" value="Genomic_DNA"/>
</dbReference>
<proteinExistence type="inferred from homology"/>
<evidence type="ECO:0000256" key="1">
    <source>
        <dbReference type="ARBA" id="ARBA00022517"/>
    </source>
</evidence>
<dbReference type="Pfam" id="PF02033">
    <property type="entry name" value="RBFA"/>
    <property type="match status" value="1"/>
</dbReference>
<evidence type="ECO:0000313" key="4">
    <source>
        <dbReference type="Proteomes" id="UP000230859"/>
    </source>
</evidence>
<reference evidence="3 4" key="1">
    <citation type="submission" date="2017-09" db="EMBL/GenBank/DDBJ databases">
        <title>Depth-based differentiation of microbial function through sediment-hosted aquifers and enrichment of novel symbionts in the deep terrestrial subsurface.</title>
        <authorList>
            <person name="Probst A.J."/>
            <person name="Ladd B."/>
            <person name="Jarett J.K."/>
            <person name="Geller-Mcgrath D.E."/>
            <person name="Sieber C.M."/>
            <person name="Emerson J.B."/>
            <person name="Anantharaman K."/>
            <person name="Thomas B.C."/>
            <person name="Malmstrom R."/>
            <person name="Stieglmeier M."/>
            <person name="Klingl A."/>
            <person name="Woyke T."/>
            <person name="Ryan C.M."/>
            <person name="Banfield J.F."/>
        </authorList>
    </citation>
    <scope>NUCLEOTIDE SEQUENCE [LARGE SCALE GENOMIC DNA]</scope>
    <source>
        <strain evidence="3">CG11_big_fil_rev_8_21_14_0_20_45_26</strain>
    </source>
</reference>
<evidence type="ECO:0000256" key="2">
    <source>
        <dbReference type="HAMAP-Rule" id="MF_00003"/>
    </source>
</evidence>
<keyword evidence="2" id="KW-0963">Cytoplasm</keyword>
<dbReference type="PROSITE" id="PS01319">
    <property type="entry name" value="RBFA"/>
    <property type="match status" value="1"/>
</dbReference>
<dbReference type="PANTHER" id="PTHR33515">
    <property type="entry name" value="RIBOSOME-BINDING FACTOR A, CHLOROPLASTIC-RELATED"/>
    <property type="match status" value="1"/>
</dbReference>
<keyword evidence="1 2" id="KW-0690">Ribosome biogenesis</keyword>
<evidence type="ECO:0000313" key="3">
    <source>
        <dbReference type="EMBL" id="PIQ86369.1"/>
    </source>
</evidence>